<feature type="compositionally biased region" description="Polar residues" evidence="7">
    <location>
        <begin position="19"/>
        <end position="28"/>
    </location>
</feature>
<dbReference type="EC" id="3.4.19.12" evidence="2"/>
<feature type="compositionally biased region" description="Pro residues" evidence="7">
    <location>
        <begin position="30"/>
        <end position="41"/>
    </location>
</feature>
<evidence type="ECO:0000313" key="9">
    <source>
        <dbReference type="EMBL" id="KAF0685120.1"/>
    </source>
</evidence>
<organism evidence="10 11">
    <name type="scientific">Aphanomyces stellatus</name>
    <dbReference type="NCBI Taxonomy" id="120398"/>
    <lineage>
        <taxon>Eukaryota</taxon>
        <taxon>Sar</taxon>
        <taxon>Stramenopiles</taxon>
        <taxon>Oomycota</taxon>
        <taxon>Saprolegniomycetes</taxon>
        <taxon>Saprolegniales</taxon>
        <taxon>Verrucalvaceae</taxon>
        <taxon>Aphanomyces</taxon>
    </lineage>
</organism>
<dbReference type="GO" id="GO:0006508">
    <property type="term" value="P:proteolysis"/>
    <property type="evidence" value="ECO:0007669"/>
    <property type="project" value="UniProtKB-KW"/>
</dbReference>
<dbReference type="AlphaFoldDB" id="A0A485LLJ3"/>
<dbReference type="CDD" id="cd02257">
    <property type="entry name" value="Peptidase_C19"/>
    <property type="match status" value="1"/>
</dbReference>
<keyword evidence="11" id="KW-1185">Reference proteome</keyword>
<dbReference type="InterPro" id="IPR050164">
    <property type="entry name" value="Peptidase_C19"/>
</dbReference>
<evidence type="ECO:0000256" key="2">
    <source>
        <dbReference type="ARBA" id="ARBA00012759"/>
    </source>
</evidence>
<evidence type="ECO:0000313" key="11">
    <source>
        <dbReference type="Proteomes" id="UP000332933"/>
    </source>
</evidence>
<dbReference type="GO" id="GO:0005829">
    <property type="term" value="C:cytosol"/>
    <property type="evidence" value="ECO:0007669"/>
    <property type="project" value="TreeGrafter"/>
</dbReference>
<feature type="domain" description="USP" evidence="8">
    <location>
        <begin position="94"/>
        <end position="428"/>
    </location>
</feature>
<protein>
    <recommendedName>
        <fullName evidence="2">ubiquitinyl hydrolase 1</fullName>
        <ecNumber evidence="2">3.4.19.12</ecNumber>
    </recommendedName>
</protein>
<dbReference type="PROSITE" id="PS00973">
    <property type="entry name" value="USP_2"/>
    <property type="match status" value="1"/>
</dbReference>
<keyword evidence="3" id="KW-0645">Protease</keyword>
<dbReference type="PANTHER" id="PTHR24006:SF687">
    <property type="entry name" value="UBIQUITIN CARBOXYL-TERMINAL HYDROLASE 10"/>
    <property type="match status" value="1"/>
</dbReference>
<gene>
    <name evidence="10" type="primary">Aste57867_22945</name>
    <name evidence="9" type="ORF">As57867_022874</name>
    <name evidence="10" type="ORF">ASTE57867_22945</name>
</gene>
<keyword evidence="5" id="KW-0378">Hydrolase</keyword>
<name>A0A485LLJ3_9STRA</name>
<dbReference type="PROSITE" id="PS50235">
    <property type="entry name" value="USP_3"/>
    <property type="match status" value="1"/>
</dbReference>
<dbReference type="InterPro" id="IPR018200">
    <property type="entry name" value="USP_CS"/>
</dbReference>
<accession>A0A485LLJ3</accession>
<dbReference type="SUPFAM" id="SSF54001">
    <property type="entry name" value="Cysteine proteinases"/>
    <property type="match status" value="1"/>
</dbReference>
<reference evidence="10 11" key="1">
    <citation type="submission" date="2019-03" db="EMBL/GenBank/DDBJ databases">
        <authorList>
            <person name="Gaulin E."/>
            <person name="Dumas B."/>
        </authorList>
    </citation>
    <scope>NUCLEOTIDE SEQUENCE [LARGE SCALE GENOMIC DNA]</scope>
    <source>
        <strain evidence="10">CBS 568.67</strain>
    </source>
</reference>
<dbReference type="EMBL" id="CAADRA010007245">
    <property type="protein sequence ID" value="VFT99595.1"/>
    <property type="molecule type" value="Genomic_DNA"/>
</dbReference>
<dbReference type="InterPro" id="IPR038765">
    <property type="entry name" value="Papain-like_cys_pep_sf"/>
</dbReference>
<dbReference type="GO" id="GO:0016579">
    <property type="term" value="P:protein deubiquitination"/>
    <property type="evidence" value="ECO:0007669"/>
    <property type="project" value="InterPro"/>
</dbReference>
<evidence type="ECO:0000256" key="6">
    <source>
        <dbReference type="ARBA" id="ARBA00022807"/>
    </source>
</evidence>
<comment type="catalytic activity">
    <reaction evidence="1">
        <text>Thiol-dependent hydrolysis of ester, thioester, amide, peptide and isopeptide bonds formed by the C-terminal Gly of ubiquitin (a 76-residue protein attached to proteins as an intracellular targeting signal).</text>
        <dbReference type="EC" id="3.4.19.12"/>
    </reaction>
</comment>
<feature type="region of interest" description="Disordered" evidence="7">
    <location>
        <begin position="18"/>
        <end position="69"/>
    </location>
</feature>
<feature type="compositionally biased region" description="Polar residues" evidence="7">
    <location>
        <begin position="52"/>
        <end position="69"/>
    </location>
</feature>
<dbReference type="Pfam" id="PF00443">
    <property type="entry name" value="UCH"/>
    <property type="match status" value="1"/>
</dbReference>
<evidence type="ECO:0000256" key="1">
    <source>
        <dbReference type="ARBA" id="ARBA00000707"/>
    </source>
</evidence>
<dbReference type="InterPro" id="IPR001394">
    <property type="entry name" value="Peptidase_C19_UCH"/>
</dbReference>
<dbReference type="GO" id="GO:0005634">
    <property type="term" value="C:nucleus"/>
    <property type="evidence" value="ECO:0007669"/>
    <property type="project" value="TreeGrafter"/>
</dbReference>
<proteinExistence type="predicted"/>
<evidence type="ECO:0000256" key="3">
    <source>
        <dbReference type="ARBA" id="ARBA00022670"/>
    </source>
</evidence>
<evidence type="ECO:0000256" key="5">
    <source>
        <dbReference type="ARBA" id="ARBA00022801"/>
    </source>
</evidence>
<dbReference type="EMBL" id="VJMH01007219">
    <property type="protein sequence ID" value="KAF0685120.1"/>
    <property type="molecule type" value="Genomic_DNA"/>
</dbReference>
<evidence type="ECO:0000313" key="10">
    <source>
        <dbReference type="EMBL" id="VFT99595.1"/>
    </source>
</evidence>
<keyword evidence="4" id="KW-0833">Ubl conjugation pathway</keyword>
<dbReference type="Gene3D" id="3.90.70.10">
    <property type="entry name" value="Cysteine proteinases"/>
    <property type="match status" value="1"/>
</dbReference>
<dbReference type="Proteomes" id="UP000332933">
    <property type="component" value="Unassembled WGS sequence"/>
</dbReference>
<evidence type="ECO:0000256" key="7">
    <source>
        <dbReference type="SAM" id="MobiDB-lite"/>
    </source>
</evidence>
<reference evidence="9" key="2">
    <citation type="submission" date="2019-06" db="EMBL/GenBank/DDBJ databases">
        <title>Genomics analysis of Aphanomyces spp. identifies a new class of oomycete effector associated with host adaptation.</title>
        <authorList>
            <person name="Gaulin E."/>
        </authorList>
    </citation>
    <scope>NUCLEOTIDE SEQUENCE</scope>
    <source>
        <strain evidence="9">CBS 578.67</strain>
    </source>
</reference>
<sequence>MDQTTILFGDFTLEETQKALASSAQATQPRLPPTPPSPPKPFSWGNLAKPQPQHTSRPNKSTSATDATESLETAFEPALLQLNLRECARDLMRRGFLNQGNTCFQNVTLQALLACPPFRNLLATLSSHVALPPSLSPPPLTTWIELIRLVRELEEPALSSAATVRQSASKAPIVLTNHFLRLFHSANGTQQDALEFLEFLLDHLHTEFEASPCRFPLAPSVSAAELNDDGWAQMKKGGKASVVHHNIVENDSPITYLFKGTLRSEVQSGRKFGASTIEPFHCLHLTMGSTTPTLLEMIRATMADEVLAPNTTKRTTFETLPVVLSLHIKRFTYDPVKGPIKLTAFVSYPLELELPQALFSPALKTKAAKYKLFSVISHHGLFAVGGHYTALCCDAKDQWSLYDDDNVINVTKQAALEEDAYLLFYIRVNP</sequence>
<dbReference type="PANTHER" id="PTHR24006">
    <property type="entry name" value="UBIQUITIN CARBOXYL-TERMINAL HYDROLASE"/>
    <property type="match status" value="1"/>
</dbReference>
<evidence type="ECO:0000259" key="8">
    <source>
        <dbReference type="PROSITE" id="PS50235"/>
    </source>
</evidence>
<dbReference type="OrthoDB" id="429671at2759"/>
<dbReference type="InterPro" id="IPR028889">
    <property type="entry name" value="USP"/>
</dbReference>
<evidence type="ECO:0000256" key="4">
    <source>
        <dbReference type="ARBA" id="ARBA00022786"/>
    </source>
</evidence>
<keyword evidence="6" id="KW-0788">Thiol protease</keyword>
<dbReference type="GO" id="GO:0004843">
    <property type="term" value="F:cysteine-type deubiquitinase activity"/>
    <property type="evidence" value="ECO:0007669"/>
    <property type="project" value="UniProtKB-EC"/>
</dbReference>